<reference evidence="1" key="1">
    <citation type="journal article" date="2012" name="Environ. Microbiol.">
        <title>The genome of the ammonia-oxidizing Candidatus Nitrososphaera gargensis: insights into metabolic versatility and environmental adaptations.</title>
        <authorList>
            <person name="Spang A."/>
            <person name="Poehlein A."/>
            <person name="Offre P."/>
            <person name="Zumbragel S."/>
            <person name="Haider S."/>
            <person name="Rychlik N."/>
            <person name="Nowka B."/>
            <person name="Schmeisser C."/>
            <person name="Lebedeva E.V."/>
            <person name="Rattei T."/>
            <person name="Bohm C."/>
            <person name="Schmid M."/>
            <person name="Galushko A."/>
            <person name="Hatzenpichler R."/>
            <person name="Weinmaier T."/>
            <person name="Daniel R."/>
            <person name="Schleper C."/>
            <person name="Spieck E."/>
            <person name="Streit W."/>
            <person name="Wagner M."/>
        </authorList>
    </citation>
    <scope>NUCLEOTIDE SEQUENCE [LARGE SCALE GENOMIC DNA]</scope>
    <source>
        <strain evidence="1">Enrichment culture Ga9.2</strain>
    </source>
</reference>
<dbReference type="Proteomes" id="UP000008037">
    <property type="component" value="Chromosome"/>
</dbReference>
<dbReference type="InParanoid" id="K0INV3"/>
<proteinExistence type="predicted"/>
<evidence type="ECO:0000313" key="1">
    <source>
        <dbReference type="EMBL" id="AFU60024.1"/>
    </source>
</evidence>
<dbReference type="AlphaFoldDB" id="K0INV3"/>
<dbReference type="BioCyc" id="CNIT1237085:G1324-3108-MONOMER"/>
<dbReference type="EMBL" id="CP002408">
    <property type="protein sequence ID" value="AFU60024.1"/>
    <property type="molecule type" value="Genomic_DNA"/>
</dbReference>
<accession>K0INV3</accession>
<gene>
    <name evidence="1" type="ordered locus">Ngar_c31080</name>
</gene>
<protein>
    <submittedName>
        <fullName evidence="1">Uncharacterized protein</fullName>
    </submittedName>
</protein>
<keyword evidence="2" id="KW-1185">Reference proteome</keyword>
<sequence>MAPLLPALFCMLKEKRITEESAKSRIGRFTKILLVGKMGVHPINPIVRCIEGIYV</sequence>
<evidence type="ECO:0000313" key="2">
    <source>
        <dbReference type="Proteomes" id="UP000008037"/>
    </source>
</evidence>
<name>K0INV3_NITGG</name>
<dbReference type="HOGENOM" id="CLU_3021096_0_0_2"/>
<dbReference type="STRING" id="1237085.Ngar_c31080"/>
<organism evidence="1 2">
    <name type="scientific">Nitrososphaera gargensis (strain Ga9.2)</name>
    <dbReference type="NCBI Taxonomy" id="1237085"/>
    <lineage>
        <taxon>Archaea</taxon>
        <taxon>Nitrososphaerota</taxon>
        <taxon>Nitrososphaeria</taxon>
        <taxon>Nitrososphaerales</taxon>
        <taxon>Nitrososphaeraceae</taxon>
        <taxon>Nitrososphaera</taxon>
    </lineage>
</organism>
<dbReference type="KEGG" id="nga:Ngar_c31080"/>